<dbReference type="EMBL" id="RWGY01000039">
    <property type="protein sequence ID" value="TVU10034.1"/>
    <property type="molecule type" value="Genomic_DNA"/>
</dbReference>
<dbReference type="PANTHER" id="PTHR45693">
    <property type="entry name" value="TRANSCRIPTION FACTOR TGA9"/>
    <property type="match status" value="1"/>
</dbReference>
<dbReference type="PANTHER" id="PTHR45693:SF13">
    <property type="entry name" value="TRANSCRIPTION FACTOR TGA10"/>
    <property type="match status" value="1"/>
</dbReference>
<feature type="compositionally biased region" description="Low complexity" evidence="6">
    <location>
        <begin position="32"/>
        <end position="44"/>
    </location>
</feature>
<dbReference type="GO" id="GO:0043565">
    <property type="term" value="F:sequence-specific DNA binding"/>
    <property type="evidence" value="ECO:0007669"/>
    <property type="project" value="InterPro"/>
</dbReference>
<evidence type="ECO:0000256" key="3">
    <source>
        <dbReference type="ARBA" id="ARBA00023125"/>
    </source>
</evidence>
<dbReference type="GO" id="GO:0003700">
    <property type="term" value="F:DNA-binding transcription factor activity"/>
    <property type="evidence" value="ECO:0007669"/>
    <property type="project" value="InterPro"/>
</dbReference>
<evidence type="ECO:0000256" key="1">
    <source>
        <dbReference type="ARBA" id="ARBA00004123"/>
    </source>
</evidence>
<keyword evidence="9" id="KW-1185">Reference proteome</keyword>
<keyword evidence="3" id="KW-0238">DNA-binding</keyword>
<dbReference type="PROSITE" id="PS51806">
    <property type="entry name" value="DOG1"/>
    <property type="match status" value="1"/>
</dbReference>
<accession>A0A5J9TFH1</accession>
<evidence type="ECO:0000256" key="5">
    <source>
        <dbReference type="ARBA" id="ARBA00023242"/>
    </source>
</evidence>
<dbReference type="Gramene" id="TVU10034">
    <property type="protein sequence ID" value="TVU10034"/>
    <property type="gene ID" value="EJB05_43538"/>
</dbReference>
<dbReference type="OrthoDB" id="2015618at2759"/>
<evidence type="ECO:0000256" key="6">
    <source>
        <dbReference type="SAM" id="MobiDB-lite"/>
    </source>
</evidence>
<feature type="region of interest" description="Disordered" evidence="6">
    <location>
        <begin position="127"/>
        <end position="165"/>
    </location>
</feature>
<comment type="caution">
    <text evidence="8">The sequence shown here is derived from an EMBL/GenBank/DDBJ whole genome shotgun (WGS) entry which is preliminary data.</text>
</comment>
<sequence>MVSGSSLKEQHQEMNISFGMNHHHHQHPPPSSSSSSSMHAAAASFMTTPSSKEASGAYDHLGELDQALFMYLDHGSHGSTHQEQRHTQALALFLVLFMDAETLNIFPSQPMHVEPSPKGEISLVLSPAPVGSKQPRSPDHHHQQQAAMEELAGSRRQDHHHLQHQPFAAAADQATTAAGIKDVKPVGKKEHKRGLSTAERDPKTLRRLAQNREAARKSRLRKKVSEMIAKLTSSSWSPVGSGLPSWNKNCTLQELRGFSTPAAVLLADQAVAGKGIPIGGIDGLSSEAAMFDVEYGRWQEEHYRLMYELRAALQQHLPEGELQMYVESCLAHHDEMMGIKDAVIKGDVFHLTSGVWRSPAERCFLWLGGFRPSEVIKMLLSHVEPLTEQQIVGVYGLQQSALETEEALSQGLDALYQSLSDTVVSDALSCPSNVANYMGQMAAAMNKLSTLEGFVRQAENLRQQTLHRLNQILTTRQMARSLLAVSDYFHRLRTLSSLWVTRPRVPQDQQQGHT</sequence>
<feature type="region of interest" description="Disordered" evidence="6">
    <location>
        <begin position="20"/>
        <end position="54"/>
    </location>
</feature>
<dbReference type="AlphaFoldDB" id="A0A5J9TFH1"/>
<protein>
    <recommendedName>
        <fullName evidence="7">DOG1 domain-containing protein</fullName>
    </recommendedName>
</protein>
<keyword evidence="5" id="KW-0539">Nucleus</keyword>
<keyword evidence="2" id="KW-0805">Transcription regulation</keyword>
<reference evidence="8 9" key="1">
    <citation type="journal article" date="2019" name="Sci. Rep.">
        <title>A high-quality genome of Eragrostis curvula grass provides insights into Poaceae evolution and supports new strategies to enhance forage quality.</title>
        <authorList>
            <person name="Carballo J."/>
            <person name="Santos B.A.C.M."/>
            <person name="Zappacosta D."/>
            <person name="Garbus I."/>
            <person name="Selva J.P."/>
            <person name="Gallo C.A."/>
            <person name="Diaz A."/>
            <person name="Albertini E."/>
            <person name="Caccamo M."/>
            <person name="Echenique V."/>
        </authorList>
    </citation>
    <scope>NUCLEOTIDE SEQUENCE [LARGE SCALE GENOMIC DNA]</scope>
    <source>
        <strain evidence="9">cv. Victoria</strain>
        <tissue evidence="8">Leaf</tissue>
    </source>
</reference>
<keyword evidence="4" id="KW-0804">Transcription</keyword>
<dbReference type="Pfam" id="PF14144">
    <property type="entry name" value="DOG1"/>
    <property type="match status" value="1"/>
</dbReference>
<proteinExistence type="predicted"/>
<dbReference type="PROSITE" id="PS00036">
    <property type="entry name" value="BZIP_BASIC"/>
    <property type="match status" value="1"/>
</dbReference>
<dbReference type="GO" id="GO:0005634">
    <property type="term" value="C:nucleus"/>
    <property type="evidence" value="ECO:0007669"/>
    <property type="project" value="UniProtKB-SubCell"/>
</dbReference>
<comment type="subcellular location">
    <subcellularLocation>
        <location evidence="1">Nucleus</location>
    </subcellularLocation>
</comment>
<gene>
    <name evidence="8" type="ORF">EJB05_43538</name>
</gene>
<evidence type="ECO:0000256" key="4">
    <source>
        <dbReference type="ARBA" id="ARBA00023163"/>
    </source>
</evidence>
<organism evidence="8 9">
    <name type="scientific">Eragrostis curvula</name>
    <name type="common">weeping love grass</name>
    <dbReference type="NCBI Taxonomy" id="38414"/>
    <lineage>
        <taxon>Eukaryota</taxon>
        <taxon>Viridiplantae</taxon>
        <taxon>Streptophyta</taxon>
        <taxon>Embryophyta</taxon>
        <taxon>Tracheophyta</taxon>
        <taxon>Spermatophyta</taxon>
        <taxon>Magnoliopsida</taxon>
        <taxon>Liliopsida</taxon>
        <taxon>Poales</taxon>
        <taxon>Poaceae</taxon>
        <taxon>PACMAD clade</taxon>
        <taxon>Chloridoideae</taxon>
        <taxon>Eragrostideae</taxon>
        <taxon>Eragrostidinae</taxon>
        <taxon>Eragrostis</taxon>
    </lineage>
</organism>
<evidence type="ECO:0000256" key="2">
    <source>
        <dbReference type="ARBA" id="ARBA00023015"/>
    </source>
</evidence>
<dbReference type="Proteomes" id="UP000324897">
    <property type="component" value="Chromosome 3"/>
</dbReference>
<feature type="domain" description="DOG1" evidence="7">
    <location>
        <begin position="288"/>
        <end position="502"/>
    </location>
</feature>
<evidence type="ECO:0000259" key="7">
    <source>
        <dbReference type="PROSITE" id="PS51806"/>
    </source>
</evidence>
<dbReference type="GO" id="GO:0006351">
    <property type="term" value="P:DNA-templated transcription"/>
    <property type="evidence" value="ECO:0007669"/>
    <property type="project" value="InterPro"/>
</dbReference>
<dbReference type="InterPro" id="IPR025422">
    <property type="entry name" value="TGA_domain"/>
</dbReference>
<dbReference type="Gene3D" id="1.20.5.170">
    <property type="match status" value="1"/>
</dbReference>
<evidence type="ECO:0000313" key="8">
    <source>
        <dbReference type="EMBL" id="TVU10034.1"/>
    </source>
</evidence>
<evidence type="ECO:0000313" key="9">
    <source>
        <dbReference type="Proteomes" id="UP000324897"/>
    </source>
</evidence>
<dbReference type="InterPro" id="IPR004827">
    <property type="entry name" value="bZIP"/>
</dbReference>
<name>A0A5J9TFH1_9POAL</name>